<proteinExistence type="predicted"/>
<keyword evidence="1" id="KW-0812">Transmembrane</keyword>
<dbReference type="HOGENOM" id="CLU_1929948_0_0_1"/>
<dbReference type="Proteomes" id="UP000030746">
    <property type="component" value="Unassembled WGS sequence"/>
</dbReference>
<protein>
    <submittedName>
        <fullName evidence="2">Uncharacterized protein</fullName>
    </submittedName>
</protein>
<name>V3ZLQ3_LOTGI</name>
<dbReference type="KEGG" id="lgi:LOTGIDRAFT_175710"/>
<keyword evidence="3" id="KW-1185">Reference proteome</keyword>
<reference evidence="2 3" key="1">
    <citation type="journal article" date="2013" name="Nature">
        <title>Insights into bilaterian evolution from three spiralian genomes.</title>
        <authorList>
            <person name="Simakov O."/>
            <person name="Marletaz F."/>
            <person name="Cho S.J."/>
            <person name="Edsinger-Gonzales E."/>
            <person name="Havlak P."/>
            <person name="Hellsten U."/>
            <person name="Kuo D.H."/>
            <person name="Larsson T."/>
            <person name="Lv J."/>
            <person name="Arendt D."/>
            <person name="Savage R."/>
            <person name="Osoegawa K."/>
            <person name="de Jong P."/>
            <person name="Grimwood J."/>
            <person name="Chapman J.A."/>
            <person name="Shapiro H."/>
            <person name="Aerts A."/>
            <person name="Otillar R.P."/>
            <person name="Terry A.Y."/>
            <person name="Boore J.L."/>
            <person name="Grigoriev I.V."/>
            <person name="Lindberg D.R."/>
            <person name="Seaver E.C."/>
            <person name="Weisblat D.A."/>
            <person name="Putnam N.H."/>
            <person name="Rokhsar D.S."/>
        </authorList>
    </citation>
    <scope>NUCLEOTIDE SEQUENCE [LARGE SCALE GENOMIC DNA]</scope>
</reference>
<evidence type="ECO:0000256" key="1">
    <source>
        <dbReference type="SAM" id="Phobius"/>
    </source>
</evidence>
<dbReference type="CTD" id="20243347"/>
<evidence type="ECO:0000313" key="3">
    <source>
        <dbReference type="Proteomes" id="UP000030746"/>
    </source>
</evidence>
<dbReference type="AlphaFoldDB" id="V3ZLQ3"/>
<keyword evidence="1" id="KW-0472">Membrane</keyword>
<feature type="transmembrane region" description="Helical" evidence="1">
    <location>
        <begin position="86"/>
        <end position="109"/>
    </location>
</feature>
<evidence type="ECO:0000313" key="2">
    <source>
        <dbReference type="EMBL" id="ESO92288.1"/>
    </source>
</evidence>
<sequence>MDAKGDLKLIPEFGVLNVIETVLRKGMWILILKDTLSIEYHLKQLCERCPGEDISEICMDIVVSRFHWSFPGRFWSFPGGFWSVHVLNFCVLNVIKTVILQLLVTVLFLKKVMYNKQYDKQFYERLKWDRG</sequence>
<organism evidence="2 3">
    <name type="scientific">Lottia gigantea</name>
    <name type="common">Giant owl limpet</name>
    <dbReference type="NCBI Taxonomy" id="225164"/>
    <lineage>
        <taxon>Eukaryota</taxon>
        <taxon>Metazoa</taxon>
        <taxon>Spiralia</taxon>
        <taxon>Lophotrochozoa</taxon>
        <taxon>Mollusca</taxon>
        <taxon>Gastropoda</taxon>
        <taxon>Patellogastropoda</taxon>
        <taxon>Lottioidea</taxon>
        <taxon>Lottiidae</taxon>
        <taxon>Lottia</taxon>
    </lineage>
</organism>
<dbReference type="GeneID" id="20243347"/>
<keyword evidence="1" id="KW-1133">Transmembrane helix</keyword>
<accession>V3ZLQ3</accession>
<dbReference type="EMBL" id="KB202105">
    <property type="protein sequence ID" value="ESO92288.1"/>
    <property type="molecule type" value="Genomic_DNA"/>
</dbReference>
<dbReference type="RefSeq" id="XP_009057024.1">
    <property type="nucleotide sequence ID" value="XM_009058776.1"/>
</dbReference>
<gene>
    <name evidence="2" type="ORF">LOTGIDRAFT_175710</name>
</gene>